<keyword evidence="1" id="KW-1133">Transmembrane helix</keyword>
<gene>
    <name evidence="2" type="ORF">A2890_00090</name>
</gene>
<organism evidence="2 3">
    <name type="scientific">candidate division WWE3 bacterium RIFCSPLOWO2_01_FULL_53_14</name>
    <dbReference type="NCBI Taxonomy" id="1802628"/>
    <lineage>
        <taxon>Bacteria</taxon>
        <taxon>Katanobacteria</taxon>
    </lineage>
</organism>
<keyword evidence="1" id="KW-0472">Membrane</keyword>
<dbReference type="AlphaFoldDB" id="A0A1F4W0B9"/>
<dbReference type="Gene3D" id="3.40.1000.10">
    <property type="entry name" value="Mog1/PsbP, alpha/beta/alpha sandwich"/>
    <property type="match status" value="1"/>
</dbReference>
<comment type="caution">
    <text evidence="2">The sequence shown here is derived from an EMBL/GenBank/DDBJ whole genome shotgun (WGS) entry which is preliminary data.</text>
</comment>
<proteinExistence type="predicted"/>
<evidence type="ECO:0000313" key="3">
    <source>
        <dbReference type="Proteomes" id="UP000176967"/>
    </source>
</evidence>
<evidence type="ECO:0008006" key="4">
    <source>
        <dbReference type="Google" id="ProtNLM"/>
    </source>
</evidence>
<dbReference type="EMBL" id="MEVL01000003">
    <property type="protein sequence ID" value="OGC62869.1"/>
    <property type="molecule type" value="Genomic_DNA"/>
</dbReference>
<evidence type="ECO:0000313" key="2">
    <source>
        <dbReference type="EMBL" id="OGC62869.1"/>
    </source>
</evidence>
<dbReference type="STRING" id="1802628.A2890_00090"/>
<evidence type="ECO:0000256" key="1">
    <source>
        <dbReference type="SAM" id="Phobius"/>
    </source>
</evidence>
<accession>A0A1F4W0B9</accession>
<reference evidence="2 3" key="1">
    <citation type="journal article" date="2016" name="Nat. Commun.">
        <title>Thousands of microbial genomes shed light on interconnected biogeochemical processes in an aquifer system.</title>
        <authorList>
            <person name="Anantharaman K."/>
            <person name="Brown C.T."/>
            <person name="Hug L.A."/>
            <person name="Sharon I."/>
            <person name="Castelle C.J."/>
            <person name="Probst A.J."/>
            <person name="Thomas B.C."/>
            <person name="Singh A."/>
            <person name="Wilkins M.J."/>
            <person name="Karaoz U."/>
            <person name="Brodie E.L."/>
            <person name="Williams K.H."/>
            <person name="Hubbard S.S."/>
            <person name="Banfield J.F."/>
        </authorList>
    </citation>
    <scope>NUCLEOTIDE SEQUENCE [LARGE SCALE GENOMIC DNA]</scope>
</reference>
<name>A0A1F4W0B9_UNCKA</name>
<dbReference type="Proteomes" id="UP000176967">
    <property type="component" value="Unassembled WGS sequence"/>
</dbReference>
<sequence length="215" mass="23850">MVNPLGNRKVLIGLGLVILVAIAAGFVYLRGRGEEGSTVGEEPPKESLLARNSLSFTGAGDYTFDVFPPLGWARTDDEDVDLRIGALSPDIIPSTEDEFTANILFSVYTHEEISASSIEDYAADWKPYLLSYYPSINFVNDYQTKIGGLSVYVVEMTQPLDGVMMHQMQYIFWLDRDYALFVTVTSLDSAWNKHKDGISDSIKSIELDLSDSPSN</sequence>
<keyword evidence="1" id="KW-0812">Transmembrane</keyword>
<feature type="transmembrane region" description="Helical" evidence="1">
    <location>
        <begin position="12"/>
        <end position="29"/>
    </location>
</feature>
<protein>
    <recommendedName>
        <fullName evidence="4">PsbP C-terminal domain-containing protein</fullName>
    </recommendedName>
</protein>